<keyword evidence="2" id="KW-1185">Reference proteome</keyword>
<dbReference type="EMBL" id="JAXLQG010000001">
    <property type="protein sequence ID" value="KAK5545044.1"/>
    <property type="molecule type" value="Genomic_DNA"/>
</dbReference>
<name>A0AAV9QJI8_9PEZI</name>
<dbReference type="AlphaFoldDB" id="A0AAV9QJI8"/>
<comment type="caution">
    <text evidence="1">The sequence shown here is derived from an EMBL/GenBank/DDBJ whole genome shotgun (WGS) entry which is preliminary data.</text>
</comment>
<organism evidence="1 2">
    <name type="scientific">Vermiconidia calcicola</name>
    <dbReference type="NCBI Taxonomy" id="1690605"/>
    <lineage>
        <taxon>Eukaryota</taxon>
        <taxon>Fungi</taxon>
        <taxon>Dikarya</taxon>
        <taxon>Ascomycota</taxon>
        <taxon>Pezizomycotina</taxon>
        <taxon>Dothideomycetes</taxon>
        <taxon>Dothideomycetidae</taxon>
        <taxon>Mycosphaerellales</taxon>
        <taxon>Extremaceae</taxon>
        <taxon>Vermiconidia</taxon>
    </lineage>
</organism>
<dbReference type="Proteomes" id="UP001345827">
    <property type="component" value="Unassembled WGS sequence"/>
</dbReference>
<gene>
    <name evidence="1" type="ORF">LTR25_000051</name>
</gene>
<reference evidence="1 2" key="1">
    <citation type="submission" date="2023-06" db="EMBL/GenBank/DDBJ databases">
        <title>Black Yeasts Isolated from many extreme environments.</title>
        <authorList>
            <person name="Coleine C."/>
            <person name="Stajich J.E."/>
            <person name="Selbmann L."/>
        </authorList>
    </citation>
    <scope>NUCLEOTIDE SEQUENCE [LARGE SCALE GENOMIC DNA]</scope>
    <source>
        <strain evidence="1 2">CCFEE 5887</strain>
    </source>
</reference>
<proteinExistence type="predicted"/>
<evidence type="ECO:0000313" key="2">
    <source>
        <dbReference type="Proteomes" id="UP001345827"/>
    </source>
</evidence>
<accession>A0AAV9QJI8</accession>
<evidence type="ECO:0000313" key="1">
    <source>
        <dbReference type="EMBL" id="KAK5545044.1"/>
    </source>
</evidence>
<protein>
    <submittedName>
        <fullName evidence="1">Uncharacterized protein</fullName>
    </submittedName>
</protein>
<sequence length="311" mass="35510">MSLTTTVTLPLRGVRPKSLTLDPIFTVLYENNEQALSQLVYNRAPLPLDAVVQNPAFLEYLMTKEPGPGIEYNKLRPAVASMRGYLVMSSYGKQLLGYYRHLLQYQATWIIAAAEQCAFEIWAKLIQALLIDRNDEPLLTSINKTIPNAAVKLGTTGFINRQQFGTLVVSEQARLRKATQQACQRLYLFKTSTNFWNQHCKLVASIEHCEKKLQELRDRTAARKHQREESARTVSNRNEANIHRQMGMAGMTPHLPHVETSVVDWVKETKNDYFNFDAFVEDEPIDFDQPINGAPLDMDAVDEFFQVPPMF</sequence>